<evidence type="ECO:0000313" key="2">
    <source>
        <dbReference type="Proteomes" id="UP001064048"/>
    </source>
</evidence>
<accession>A0ACC0JYA0</accession>
<keyword evidence="2" id="KW-1185">Reference proteome</keyword>
<proteinExistence type="predicted"/>
<comment type="caution">
    <text evidence="1">The sequence shown here is derived from an EMBL/GenBank/DDBJ whole genome shotgun (WGS) entry which is preliminary data.</text>
</comment>
<dbReference type="EMBL" id="CM046112">
    <property type="protein sequence ID" value="KAI8428918.1"/>
    <property type="molecule type" value="Genomic_DNA"/>
</dbReference>
<reference evidence="1 2" key="1">
    <citation type="journal article" date="2022" name="Genome Biol. Evol.">
        <title>The Spruce Budworm Genome: Reconstructing the Evolutionary History of Antifreeze Proteins.</title>
        <authorList>
            <person name="Beliveau C."/>
            <person name="Gagne P."/>
            <person name="Picq S."/>
            <person name="Vernygora O."/>
            <person name="Keeling C.I."/>
            <person name="Pinkney K."/>
            <person name="Doucet D."/>
            <person name="Wen F."/>
            <person name="Johnston J.S."/>
            <person name="Maaroufi H."/>
            <person name="Boyle B."/>
            <person name="Laroche J."/>
            <person name="Dewar K."/>
            <person name="Juretic N."/>
            <person name="Blackburn G."/>
            <person name="Nisole A."/>
            <person name="Brunet B."/>
            <person name="Brandao M."/>
            <person name="Lumley L."/>
            <person name="Duan J."/>
            <person name="Quan G."/>
            <person name="Lucarotti C.J."/>
            <person name="Roe A.D."/>
            <person name="Sperling F.A.H."/>
            <person name="Levesque R.C."/>
            <person name="Cusson M."/>
        </authorList>
    </citation>
    <scope>NUCLEOTIDE SEQUENCE [LARGE SCALE GENOMIC DNA]</scope>
    <source>
        <strain evidence="1">Glfc:IPQL:Cfum</strain>
    </source>
</reference>
<sequence length="2988" mass="329308">MMIQSKRYFVLYFFFSEVLQSTQAQCSLTACEVLDAVTKGHQRQDSRGQGNCVADLHWRQLDRRLRAIEQPTWTITFGQSRWRQCGRNVCRCDVARRSLNCWRANLATLSADLLVPSDLVTIDLGTNKLRTLHKTTFKGMRSLSELDMFDNHVEYLPAGIFDSLVNLRILRLQRNYLEEIDSETFRSSKKLFHVDLSNNFLYTLPEKLFANNSLLETVDISNNQVIYIPSDSFIGLDSLRVLDLSNNKIQQIENGTFFLRTLRILKFSENRIVNITENAFEDLISLETLLLDKNNLQNIPERLLRKLNCLSYLDLSENNLQSGVEFENLKQLRNLDLKGNSLTVLPDYTFANCSSLEKLDLSKNKMQFLNVTTFHGLNNLASLILSENKLYEVHFKTFSTLRNLTTLYLDSNMFPSLPSRTLDYMPKLAIIKLSGNPWHCDCHTLYISALYEENEMAQGLYFAVTFNCADGTNTLPLNFQININDNNNNNPLWKTEGSAASLATTYDFTIATPVAPGFPITDCVRQIIVRDVDLTNYAINFGIEDNPYFEIGYDEASSTVDKEYKATLRTTTFLRSIPGPLVLRISATEPMFSQPLYTATYNENNQVTLEQTISLQQGYDSQVQFSLEGDYAEDHFDIVVNGNEVSLVVTNPMPSASLRQGQIHLIVNAIREYTSGASSAIINLEFERPHYEGEIVDNALQLTQLILRQGYQDSTLTITVEDYPSFFTAATAGNIITLSMTPLNASIIEANNFINLRVTASTDYSAATTIVTLEIIKDDIETPLFGRSLYSGMYDNTTGLTLEPLLLTQGYDDTVQVTFSGEHEDYFELVRNGASSTLRVVGGGLPSNIWSEQRLLLTIVATKPRTVGASTVVSIALPELENLEFEQAHYEGEIVDNTLQLTQLILSHGYQDSTLTVTVEDYSPFFTATTAGNIITLSMTPLNASIIEANNFINLRVTASTDYSAATTIVTLEIIKDDIETPLFGRSLYSGTYDNTTGLTEQRLLFTIVATKPRTVGASTVVSIALPEARELGFEAPSYRGSLQDNILTLEIITLSVGYGDDVTFTLSGDYSSFFSVSSVQNQVTINPPTQLPQEVISENNFLMFTVTADGLNALPTSTAVLLEIIKDDVTTPVFSQAIYYGNYLGSLDIDIGNMNLAQGYDSSVSFRIEGENSQYFQIIQNANSVTLTVLTAIPEDLIFSEKSFVFNIFADKPLTVGANAAIFVRFSQDLTEPALLQFGRHTYIGSVEKNIMSLENIVLESGFAPGTSFHLTGDYSSLFTPTIENNVIYLSLSSELSAEVLENNKFLILELEARRDRAVPVSASIIIDLVEEETPIIPVFNQAFYTGIYTAENILRFEETISLLQGYDETVTFSLEGESSEWFTLVSNGNSVTLVTSSNVPQDVVDTYHQLLFTVIASKPNTINGESAISIDLPKVILEQEVLRFDQSHYEGRVSESDLQVPTILLVNEITDNIELTMSGNHSEYFSISRQLNIIHIELVRNIPAEVISNNEFLIFEISASKADAVRGYTTLILRIDQEPQIISPVFEQAYYSGEYSEQSGLIFEHTLRLIQGYDETVQFALQGDSSEWFILTQTEPNSLTLSTRDGSLQQLENINHLVFSVLANKPGSIPGEAAIIINLSGTIDNNVATIEQMVLNEGYTTAVMFTLHGDLTDAAVLGFERASYLGIIENNAATIEPIVLNEGYTTAVIFTLHGDLSNYFNIVQQGSSVSIVLQAAIPEQSIPANRIVLLELRATSPGAIPAVTAVVFEVVREDDVALEELVFSAPYYTGQFSEAGGLVFETAISLDEGYDQNVQFALDGALYFQPSGFKHNETISDLSNYFNIVQQGSSVSIVLQAAIPEQSIPANRIVLLELRATSPGAIPAVTAVVFEVVREDDVALEELVFSAPYYTGQFSEAGGLVFETAISLDEGYDQNVQFGLDGEHAQWFTLVVQGNSVTLTTSGAIPPAVIANNQQLVFVITAEKPNSNTARATIIISLVDDLSDAAVLGFERASYLGIIENNAATIEPIVLNEGYTTAVIFTLHGDLSNYFNIVQQGSSVSIVLQAAIPEQSIPANRIVLLELRATSPGAIPAVTAVVFEVVRDDDVALEELVFSAPYYTGQFSEAGGLVFETAISLDEGYDQNVQFALDGEHAQWFTLVVQGNSVTLTTSGAIPPAVIANNQQLVFVITADKPNSNTARATIVISLVDDLTDAAVLGFERASYLGIIENNAATIEPIVLNEGYTTAVIFTLHGEHAQWFTLVVQGNLVTLTTSGAIPPAVIANNQQLVFVITAEKPNSNTARATIVISLINGLETETESFGQVLYEGTINVNVVQHESITVTGYTGSTVEILGDYRHLFAASLTEGAVVVAAVGNLALPDDVSHVPLELRAGAAIHLQERVSITGEGEIHLSAPTNTGVYSFEVTATSVITQVQATASVQLTVEVTATCGDDDHALPPLIILDRDEEEPHDNLVVLDSATQSGCTYRLTNRWPPEHDWLYVDENGLHARRIDREDPRIAFMALSQIQVELVLECPSDTQTRVKRSLSTSSRHDLLGPYDYGSNKWILTDTILYNSRRSFVNLIVNDINDNYPVFIGYENEPIVVGYPIPELEEVVLPRALVELKATDADVGENAQLQFWSPEPVLAVASSTGSVHVRDGATLTDEEVLTVSVTDLNGREDGLTTSMELMVKLIDTRHIAVVTVRNAFLDHEDNILSNLTAAVGYEVKVLSSAVISDDTDTSSANARNKREVTSEGASLQLYVYGLIDREPVAVERLSTDISENVAAIDVTSTISLEDHLEGREIPVSAGRDTGLLVATIVLSILLFILIVAIAVRKARNYEQFSDANSLASRNEPLEDLPKVESLKKPRLNLEELKRSERRLQEMLEAPIEDTTVKPSTSDELDPSGAFDTIINMAPPDIPMPIVIQSIDRLKDNATSEDEDEFGERANKSRRKSVVTFNENVEKIIHVEDIPDDNSSDLEIFKF</sequence>
<protein>
    <submittedName>
        <fullName evidence="1">Uncharacterized protein</fullName>
    </submittedName>
</protein>
<evidence type="ECO:0000313" key="1">
    <source>
        <dbReference type="EMBL" id="KAI8428918.1"/>
    </source>
</evidence>
<organism evidence="1 2">
    <name type="scientific">Choristoneura fumiferana</name>
    <name type="common">Spruce budworm moth</name>
    <name type="synonym">Archips fumiferana</name>
    <dbReference type="NCBI Taxonomy" id="7141"/>
    <lineage>
        <taxon>Eukaryota</taxon>
        <taxon>Metazoa</taxon>
        <taxon>Ecdysozoa</taxon>
        <taxon>Arthropoda</taxon>
        <taxon>Hexapoda</taxon>
        <taxon>Insecta</taxon>
        <taxon>Pterygota</taxon>
        <taxon>Neoptera</taxon>
        <taxon>Endopterygota</taxon>
        <taxon>Lepidoptera</taxon>
        <taxon>Glossata</taxon>
        <taxon>Ditrysia</taxon>
        <taxon>Tortricoidea</taxon>
        <taxon>Tortricidae</taxon>
        <taxon>Tortricinae</taxon>
        <taxon>Choristoneura</taxon>
    </lineage>
</organism>
<dbReference type="Proteomes" id="UP001064048">
    <property type="component" value="Chromosome 12"/>
</dbReference>
<gene>
    <name evidence="1" type="ORF">MSG28_007544</name>
</gene>
<name>A0ACC0JYA0_CHOFU</name>